<name>A0A507C480_9FUNG</name>
<dbReference type="OrthoDB" id="1927454at2759"/>
<dbReference type="EMBL" id="QEAO01000007">
    <property type="protein sequence ID" value="TPX35777.1"/>
    <property type="molecule type" value="Genomic_DNA"/>
</dbReference>
<reference evidence="2 3" key="1">
    <citation type="journal article" date="2019" name="Sci. Rep.">
        <title>Comparative genomics of chytrid fungi reveal insights into the obligate biotrophic and pathogenic lifestyle of Synchytrium endobioticum.</title>
        <authorList>
            <person name="van de Vossenberg B.T.L.H."/>
            <person name="Warris S."/>
            <person name="Nguyen H.D.T."/>
            <person name="van Gent-Pelzer M.P.E."/>
            <person name="Joly D.L."/>
            <person name="van de Geest H.C."/>
            <person name="Bonants P.J.M."/>
            <person name="Smith D.S."/>
            <person name="Levesque C.A."/>
            <person name="van der Lee T.A.J."/>
        </authorList>
    </citation>
    <scope>NUCLEOTIDE SEQUENCE [LARGE SCALE GENOMIC DNA]</scope>
    <source>
        <strain evidence="2 3">JEL517</strain>
    </source>
</reference>
<evidence type="ECO:0000313" key="3">
    <source>
        <dbReference type="Proteomes" id="UP000319731"/>
    </source>
</evidence>
<dbReference type="GeneID" id="42003137"/>
<dbReference type="AlphaFoldDB" id="A0A507C480"/>
<comment type="caution">
    <text evidence="2">The sequence shown here is derived from an EMBL/GenBank/DDBJ whole genome shotgun (WGS) entry which is preliminary data.</text>
</comment>
<dbReference type="RefSeq" id="XP_031026209.1">
    <property type="nucleotide sequence ID" value="XM_031167840.1"/>
</dbReference>
<dbReference type="InterPro" id="IPR052845">
    <property type="entry name" value="Axonemal_dynein_LC_domain"/>
</dbReference>
<accession>A0A507C480</accession>
<organism evidence="2 3">
    <name type="scientific">Synchytrium microbalum</name>
    <dbReference type="NCBI Taxonomy" id="1806994"/>
    <lineage>
        <taxon>Eukaryota</taxon>
        <taxon>Fungi</taxon>
        <taxon>Fungi incertae sedis</taxon>
        <taxon>Chytridiomycota</taxon>
        <taxon>Chytridiomycota incertae sedis</taxon>
        <taxon>Chytridiomycetes</taxon>
        <taxon>Synchytriales</taxon>
        <taxon>Synchytriaceae</taxon>
        <taxon>Synchytrium</taxon>
    </lineage>
</organism>
<feature type="region of interest" description="Disordered" evidence="1">
    <location>
        <begin position="265"/>
        <end position="288"/>
    </location>
</feature>
<evidence type="ECO:0000313" key="2">
    <source>
        <dbReference type="EMBL" id="TPX35777.1"/>
    </source>
</evidence>
<evidence type="ECO:0000256" key="1">
    <source>
        <dbReference type="SAM" id="MobiDB-lite"/>
    </source>
</evidence>
<dbReference type="PANTHER" id="PTHR23052">
    <property type="entry name" value="AXONEMAL DYNEIN LIGHT CHAIN DOMAIN-CONTAINING PROTEIN 1"/>
    <property type="match status" value="1"/>
</dbReference>
<dbReference type="STRING" id="1806994.A0A507C480"/>
<dbReference type="PANTHER" id="PTHR23052:SF1">
    <property type="entry name" value="AXONEMAL DYNEIN LIGHT CHAIN DOMAIN-CONTAINING PROTEIN 1"/>
    <property type="match status" value="1"/>
</dbReference>
<keyword evidence="3" id="KW-1185">Reference proteome</keyword>
<feature type="region of interest" description="Disordered" evidence="1">
    <location>
        <begin position="14"/>
        <end position="51"/>
    </location>
</feature>
<protein>
    <submittedName>
        <fullName evidence="2">Uncharacterized protein</fullName>
    </submittedName>
</protein>
<gene>
    <name evidence="2" type="ORF">SmJEL517_g01912</name>
</gene>
<proteinExistence type="predicted"/>
<sequence>MLPASILQDIHQLSRPAKASKKKHIPSASAVSPAPQPTPSLLKSPRPISPVELVEQRRPRVNFASKPTILRSDDGIIPESIASPRSSATSASLPIIPSHRISGGEDSDVLPASLIDETRDDALRDLHTGTSYSTRKEVASLRSTMLLLLRQVGGDVSSSTSYPTELAPLLHTIEEEQKIYDAVFKEVVRQVAVHMLERGELLSEIRSRYAAMFRRIPQQVVLVHTELQASRRLNARLGEELKRSRQVTETVLSELEAVKKFDAAQSRPSPFGSASRPATPSNPSKVVKSEEDAKALLEKFHELYKMQRGRLEVTLKECEHEKTKWSTIATALALRLGDKLGMPKLKTLHLSGISRYQRAGQIIMSISTYVSKDVSILQHLIGEWKTALQTLSDQIVTEDRECVATLVSVSHDMDGIHANLVGGLEATDLEGGASPAVKEFTQLDIKTLAPRIKLLVDRVGLVAGRFGGTGKDIELQEKVEKARQLSAGWTEAAIKSLRRCEKTTNGSEYGVMVDAINKIAREIQTWLARLEARITGDDGGASQAIALHNKMEDKYASIVLRDSTKPLSSGEQFHYADSLMLWKKLLSTLIVTLSKTAEADQKRVPILVESWLSNLQDKLRTDADCRIQENEKLASKTSHLVVKLVQGDDEKPNEDELNSTISELLLLNESLKRDSVGIEILSDEGESLHSVLTNTYTEWTALTRELLGLEQQE</sequence>
<dbReference type="Proteomes" id="UP000319731">
    <property type="component" value="Unassembled WGS sequence"/>
</dbReference>